<dbReference type="InterPro" id="IPR025929">
    <property type="entry name" value="INSIG_fam"/>
</dbReference>
<evidence type="ECO:0000256" key="6">
    <source>
        <dbReference type="ARBA" id="ARBA00023136"/>
    </source>
</evidence>
<evidence type="ECO:0000256" key="5">
    <source>
        <dbReference type="ARBA" id="ARBA00022989"/>
    </source>
</evidence>
<gene>
    <name evidence="9" type="ORF">UCRPA7_1675</name>
</gene>
<evidence type="ECO:0000256" key="3">
    <source>
        <dbReference type="ARBA" id="ARBA00022692"/>
    </source>
</evidence>
<comment type="similarity">
    <text evidence="2">Belongs to the INSIG family.</text>
</comment>
<protein>
    <submittedName>
        <fullName evidence="9">Putative insig domain-containing protein</fullName>
    </submittedName>
</protein>
<feature type="transmembrane region" description="Helical" evidence="8">
    <location>
        <begin position="161"/>
        <end position="179"/>
    </location>
</feature>
<evidence type="ECO:0000313" key="9">
    <source>
        <dbReference type="EMBL" id="EOO02821.1"/>
    </source>
</evidence>
<feature type="region of interest" description="Disordered" evidence="7">
    <location>
        <begin position="88"/>
        <end position="115"/>
    </location>
</feature>
<dbReference type="PANTHER" id="PTHR15301:SF3">
    <property type="entry name" value="PROTEIN NSG1-RELATED"/>
    <property type="match status" value="1"/>
</dbReference>
<accession>R8BTY1</accession>
<evidence type="ECO:0000313" key="10">
    <source>
        <dbReference type="Proteomes" id="UP000014074"/>
    </source>
</evidence>
<feature type="transmembrane region" description="Helical" evidence="8">
    <location>
        <begin position="271"/>
        <end position="291"/>
    </location>
</feature>
<proteinExistence type="inferred from homology"/>
<dbReference type="KEGG" id="tmn:UCRPA7_1675"/>
<organism evidence="9 10">
    <name type="scientific">Phaeoacremonium minimum (strain UCR-PA7)</name>
    <name type="common">Esca disease fungus</name>
    <name type="synonym">Togninia minima</name>
    <dbReference type="NCBI Taxonomy" id="1286976"/>
    <lineage>
        <taxon>Eukaryota</taxon>
        <taxon>Fungi</taxon>
        <taxon>Dikarya</taxon>
        <taxon>Ascomycota</taxon>
        <taxon>Pezizomycotina</taxon>
        <taxon>Sordariomycetes</taxon>
        <taxon>Sordariomycetidae</taxon>
        <taxon>Togniniales</taxon>
        <taxon>Togniniaceae</taxon>
        <taxon>Phaeoacremonium</taxon>
    </lineage>
</organism>
<evidence type="ECO:0000256" key="1">
    <source>
        <dbReference type="ARBA" id="ARBA00004477"/>
    </source>
</evidence>
<dbReference type="PANTHER" id="PTHR15301">
    <property type="entry name" value="INSULIN-INDUCED GENE 1"/>
    <property type="match status" value="1"/>
</dbReference>
<keyword evidence="3 8" id="KW-0812">Transmembrane</keyword>
<keyword evidence="4" id="KW-0256">Endoplasmic reticulum</keyword>
<comment type="subcellular location">
    <subcellularLocation>
        <location evidence="1">Endoplasmic reticulum membrane</location>
        <topology evidence="1">Multi-pass membrane protein</topology>
    </subcellularLocation>
</comment>
<reference evidence="10" key="1">
    <citation type="journal article" date="2013" name="Genome Announc.">
        <title>Draft genome sequence of the ascomycete Phaeoacremonium aleophilum strain UCR-PA7, a causal agent of the esca disease complex in grapevines.</title>
        <authorList>
            <person name="Blanco-Ulate B."/>
            <person name="Rolshausen P."/>
            <person name="Cantu D."/>
        </authorList>
    </citation>
    <scope>NUCLEOTIDE SEQUENCE [LARGE SCALE GENOMIC DNA]</scope>
    <source>
        <strain evidence="10">UCR-PA7</strain>
    </source>
</reference>
<name>R8BTY1_PHAM7</name>
<feature type="transmembrane region" description="Helical" evidence="8">
    <location>
        <begin position="298"/>
        <end position="315"/>
    </location>
</feature>
<dbReference type="AlphaFoldDB" id="R8BTY1"/>
<dbReference type="GO" id="GO:0005789">
    <property type="term" value="C:endoplasmic reticulum membrane"/>
    <property type="evidence" value="ECO:0007669"/>
    <property type="project" value="UniProtKB-SubCell"/>
</dbReference>
<dbReference type="HOGENOM" id="CLU_039316_1_0_1"/>
<dbReference type="GO" id="GO:0016126">
    <property type="term" value="P:sterol biosynthetic process"/>
    <property type="evidence" value="ECO:0007669"/>
    <property type="project" value="TreeGrafter"/>
</dbReference>
<dbReference type="Pfam" id="PF07281">
    <property type="entry name" value="INSIG"/>
    <property type="match status" value="1"/>
</dbReference>
<dbReference type="OrthoDB" id="205546at2759"/>
<feature type="transmembrane region" description="Helical" evidence="8">
    <location>
        <begin position="359"/>
        <end position="380"/>
    </location>
</feature>
<feature type="region of interest" description="Disordered" evidence="7">
    <location>
        <begin position="1"/>
        <end position="62"/>
    </location>
</feature>
<evidence type="ECO:0000256" key="2">
    <source>
        <dbReference type="ARBA" id="ARBA00007475"/>
    </source>
</evidence>
<evidence type="ECO:0000256" key="4">
    <source>
        <dbReference type="ARBA" id="ARBA00022824"/>
    </source>
</evidence>
<keyword evidence="5 8" id="KW-1133">Transmembrane helix</keyword>
<evidence type="ECO:0000256" key="7">
    <source>
        <dbReference type="SAM" id="MobiDB-lite"/>
    </source>
</evidence>
<dbReference type="RefSeq" id="XP_007912445.1">
    <property type="nucleotide sequence ID" value="XM_007914254.1"/>
</dbReference>
<dbReference type="Proteomes" id="UP000014074">
    <property type="component" value="Unassembled WGS sequence"/>
</dbReference>
<feature type="transmembrane region" description="Helical" evidence="8">
    <location>
        <begin position="199"/>
        <end position="219"/>
    </location>
</feature>
<dbReference type="EMBL" id="KB932897">
    <property type="protein sequence ID" value="EOO02821.1"/>
    <property type="molecule type" value="Genomic_DNA"/>
</dbReference>
<evidence type="ECO:0000256" key="8">
    <source>
        <dbReference type="SAM" id="Phobius"/>
    </source>
</evidence>
<sequence>MSDDGPPLIRPIPRRPFDVNLTTPTPPDEDSTPPSPNPAADLHRLLDPRFNAPPGASEGGSLSRAQSIMNLTRSTLFGIYSPTTSSSDRWSYYNDGQEPDTPWGTGAETPAKRESLDEGTYELMKDRSTLLRRRSSARVNQVVPSPPQSTTSFILSVAMRAALLFGLGMGYGVLVSQLHDEQNIASLPAEGLVNPGYNWRYLTFWGVCGVVLGGLLPWFDGLWEQIFEKASLEDEEIESKNVKADTDWALVIRGIGAFAGIVFAIRKLPWASTMQVSLTLALVNPFLWYLIDRSKPGFLLSAAVGLTGSAILMGLNPQIVPTPAGFSSDGLHRNGTAPSFAEPLTLGGLASQETVETGIWMLSVLFCSCVCFGNIGRRLALTSSATTRGRWGGVR</sequence>
<dbReference type="eggNOG" id="ENOG502S4EI">
    <property type="taxonomic scope" value="Eukaryota"/>
</dbReference>
<keyword evidence="6 8" id="KW-0472">Membrane</keyword>
<dbReference type="GeneID" id="19321847"/>
<keyword evidence="10" id="KW-1185">Reference proteome</keyword>
<feature type="transmembrane region" description="Helical" evidence="8">
    <location>
        <begin position="248"/>
        <end position="265"/>
    </location>
</feature>